<dbReference type="GO" id="GO:0009279">
    <property type="term" value="C:cell outer membrane"/>
    <property type="evidence" value="ECO:0007669"/>
    <property type="project" value="UniProtKB-SubCell"/>
</dbReference>
<evidence type="ECO:0000259" key="17">
    <source>
        <dbReference type="Pfam" id="PF18412"/>
    </source>
</evidence>
<evidence type="ECO:0008006" key="21">
    <source>
        <dbReference type="Google" id="ProtNLM"/>
    </source>
</evidence>
<keyword evidence="3" id="KW-0813">Transport</keyword>
<evidence type="ECO:0000256" key="14">
    <source>
        <dbReference type="ARBA" id="ARBA00023288"/>
    </source>
</evidence>
<dbReference type="GO" id="GO:0015288">
    <property type="term" value="F:porin activity"/>
    <property type="evidence" value="ECO:0007669"/>
    <property type="project" value="UniProtKB-KW"/>
</dbReference>
<dbReference type="EMBL" id="ADCY02000046">
    <property type="protein sequence ID" value="EFG30776.2"/>
    <property type="molecule type" value="Genomic_DNA"/>
</dbReference>
<evidence type="ECO:0000256" key="12">
    <source>
        <dbReference type="ARBA" id="ARBA00023139"/>
    </source>
</evidence>
<dbReference type="Gene3D" id="3.10.560.10">
    <property type="entry name" value="Outer membrane lipoprotein wza domain like"/>
    <property type="match status" value="2"/>
</dbReference>
<reference evidence="19 20" key="1">
    <citation type="submission" date="2010-03" db="EMBL/GenBank/DDBJ databases">
        <authorList>
            <consortium name="The Broad Institute Genome Sequencing Platform"/>
            <person name="Ward D."/>
            <person name="Earl A."/>
            <person name="Feldgarden M."/>
            <person name="Gevers D."/>
            <person name="Young S."/>
            <person name="Zeng Q."/>
            <person name="Koehrsen M."/>
            <person name="Alvarado L."/>
            <person name="Berlin A.M."/>
            <person name="Borenstein D."/>
            <person name="Chapman S.B."/>
            <person name="Chen Z."/>
            <person name="Engels R."/>
            <person name="Freedman E."/>
            <person name="Gellesch M."/>
            <person name="Goldberg J."/>
            <person name="Griggs A."/>
            <person name="Gujja S."/>
            <person name="Heilman E.R."/>
            <person name="Heiman D.I."/>
            <person name="Hepburn T.A."/>
            <person name="Howarth C."/>
            <person name="Jen D."/>
            <person name="Larson L."/>
            <person name="Mehta T."/>
            <person name="Park D."/>
            <person name="Pearson M."/>
            <person name="Richards J."/>
            <person name="Roberts A."/>
            <person name="Saif S."/>
            <person name="Shea T.D."/>
            <person name="Shenoy N."/>
            <person name="Sisk P."/>
            <person name="Stolte C."/>
            <person name="Sykes S.N."/>
            <person name="Walk T."/>
            <person name="White J."/>
            <person name="Yandava C."/>
            <person name="Izard J."/>
            <person name="Baranova O.V."/>
            <person name="Blanton J.M."/>
            <person name="Tanner A.C."/>
            <person name="Dewhirst F."/>
            <person name="Haas B."/>
            <person name="Nusbaum C."/>
            <person name="Birren B."/>
        </authorList>
    </citation>
    <scope>NUCLEOTIDE SEQUENCE [LARGE SCALE GENOMIC DNA]</scope>
    <source>
        <strain evidence="19 20">ATCC 29453</strain>
    </source>
</reference>
<evidence type="ECO:0000259" key="18">
    <source>
        <dbReference type="Pfam" id="PF22461"/>
    </source>
</evidence>
<dbReference type="InterPro" id="IPR040716">
    <property type="entry name" value="Wza_C"/>
</dbReference>
<keyword evidence="7 15" id="KW-0732">Signal</keyword>
<dbReference type="Pfam" id="PF22461">
    <property type="entry name" value="SLBB_2"/>
    <property type="match status" value="2"/>
</dbReference>
<feature type="signal peptide" evidence="15">
    <location>
        <begin position="1"/>
        <end position="20"/>
    </location>
</feature>
<gene>
    <name evidence="19" type="ORF">HMPREF9021_01382</name>
</gene>
<feature type="domain" description="Outer-membrane lipoprotein Wza C-terminal" evidence="17">
    <location>
        <begin position="351"/>
        <end position="372"/>
    </location>
</feature>
<keyword evidence="12" id="KW-0564">Palmitate</keyword>
<evidence type="ECO:0000256" key="7">
    <source>
        <dbReference type="ARBA" id="ARBA00022729"/>
    </source>
</evidence>
<keyword evidence="9" id="KW-0406">Ion transport</keyword>
<keyword evidence="4" id="KW-1134">Transmembrane beta strand</keyword>
<dbReference type="InterPro" id="IPR049712">
    <property type="entry name" value="Poly_export"/>
</dbReference>
<evidence type="ECO:0000256" key="8">
    <source>
        <dbReference type="ARBA" id="ARBA00023047"/>
    </source>
</evidence>
<evidence type="ECO:0000256" key="3">
    <source>
        <dbReference type="ARBA" id="ARBA00022448"/>
    </source>
</evidence>
<comment type="subcellular location">
    <subcellularLocation>
        <location evidence="1">Cell outer membrane</location>
        <topology evidence="1">Multi-pass membrane protein</topology>
    </subcellularLocation>
</comment>
<evidence type="ECO:0000256" key="13">
    <source>
        <dbReference type="ARBA" id="ARBA00023237"/>
    </source>
</evidence>
<feature type="domain" description="SLBB" evidence="18">
    <location>
        <begin position="177"/>
        <end position="255"/>
    </location>
</feature>
<dbReference type="InterPro" id="IPR054765">
    <property type="entry name" value="SLBB_dom"/>
</dbReference>
<evidence type="ECO:0000256" key="10">
    <source>
        <dbReference type="ARBA" id="ARBA00023114"/>
    </source>
</evidence>
<evidence type="ECO:0000256" key="9">
    <source>
        <dbReference type="ARBA" id="ARBA00023065"/>
    </source>
</evidence>
<evidence type="ECO:0000256" key="1">
    <source>
        <dbReference type="ARBA" id="ARBA00004571"/>
    </source>
</evidence>
<dbReference type="GO" id="GO:0046930">
    <property type="term" value="C:pore complex"/>
    <property type="evidence" value="ECO:0007669"/>
    <property type="project" value="UniProtKB-KW"/>
</dbReference>
<dbReference type="NCBIfam" id="NF011658">
    <property type="entry name" value="PRK15078.1"/>
    <property type="match status" value="1"/>
</dbReference>
<feature type="chain" id="PRO_5004776287" description="Soluble ligand binding domain-containing protein" evidence="15">
    <location>
        <begin position="21"/>
        <end position="378"/>
    </location>
</feature>
<dbReference type="HOGENOM" id="CLU_038343_4_2_4"/>
<dbReference type="Pfam" id="PF02563">
    <property type="entry name" value="Poly_export"/>
    <property type="match status" value="1"/>
</dbReference>
<keyword evidence="6" id="KW-0812">Transmembrane</keyword>
<protein>
    <recommendedName>
        <fullName evidence="21">Soluble ligand binding domain-containing protein</fullName>
    </recommendedName>
</protein>
<reference evidence="19 20" key="2">
    <citation type="submission" date="2011-10" db="EMBL/GenBank/DDBJ databases">
        <title>The Genome Sequence of Simonsiella muelleri ATCC 29453.</title>
        <authorList>
            <consortium name="The Broad Institute Genome Sequencing Platform"/>
            <consortium name="The Broad Institute Genome Sequencing Center for Infectious Disease"/>
            <person name="Earl A."/>
            <person name="Ward D."/>
            <person name="Feldgarden M."/>
            <person name="Gevers D."/>
            <person name="Izard J."/>
            <person name="Baranova O.V."/>
            <person name="Blanton J.M."/>
            <person name="Tanner A.C."/>
            <person name="Dewhirst F."/>
            <person name="Young S.K."/>
            <person name="Zeng Q."/>
            <person name="Gargeya S."/>
            <person name="Fitzgerald M."/>
            <person name="Haas B."/>
            <person name="Abouelleil A."/>
            <person name="Alvarado L."/>
            <person name="Arachchi H.M."/>
            <person name="Berlin A."/>
            <person name="Brown A."/>
            <person name="Chapman S.B."/>
            <person name="Chen Z."/>
            <person name="Dunbar C."/>
            <person name="Freedman E."/>
            <person name="Gearin G."/>
            <person name="Goldberg J."/>
            <person name="Griggs A."/>
            <person name="Gujja S."/>
            <person name="Heiman D."/>
            <person name="Howarth C."/>
            <person name="Larson L."/>
            <person name="Lui A."/>
            <person name="MacDonald P.J.P."/>
            <person name="Montmayeur A."/>
            <person name="Murphy C."/>
            <person name="Neiman D."/>
            <person name="Pearson M."/>
            <person name="Priest M."/>
            <person name="Roberts A."/>
            <person name="Saif S."/>
            <person name="Shea T."/>
            <person name="Shenoy N."/>
            <person name="Sisk P."/>
            <person name="Stolte C."/>
            <person name="Sykes S."/>
            <person name="Wortman J."/>
            <person name="Nusbaum C."/>
            <person name="Birren B."/>
        </authorList>
    </citation>
    <scope>NUCLEOTIDE SEQUENCE [LARGE SCALE GENOMIC DNA]</scope>
    <source>
        <strain evidence="19 20">ATCC 29453</strain>
    </source>
</reference>
<dbReference type="GO" id="GO:0006811">
    <property type="term" value="P:monoatomic ion transport"/>
    <property type="evidence" value="ECO:0007669"/>
    <property type="project" value="UniProtKB-KW"/>
</dbReference>
<proteinExistence type="inferred from homology"/>
<dbReference type="GO" id="GO:0015159">
    <property type="term" value="F:polysaccharide transmembrane transporter activity"/>
    <property type="evidence" value="ECO:0007669"/>
    <property type="project" value="InterPro"/>
</dbReference>
<dbReference type="Gene3D" id="3.30.1950.10">
    <property type="entry name" value="wza like domain"/>
    <property type="match status" value="1"/>
</dbReference>
<keyword evidence="8" id="KW-0625">Polysaccharide transport</keyword>
<evidence type="ECO:0000313" key="20">
    <source>
        <dbReference type="Proteomes" id="UP000017813"/>
    </source>
</evidence>
<evidence type="ECO:0000256" key="5">
    <source>
        <dbReference type="ARBA" id="ARBA00022597"/>
    </source>
</evidence>
<evidence type="ECO:0000256" key="6">
    <source>
        <dbReference type="ARBA" id="ARBA00022692"/>
    </source>
</evidence>
<evidence type="ECO:0000313" key="19">
    <source>
        <dbReference type="EMBL" id="EFG30776.2"/>
    </source>
</evidence>
<feature type="domain" description="SLBB" evidence="18">
    <location>
        <begin position="262"/>
        <end position="348"/>
    </location>
</feature>
<dbReference type="PROSITE" id="PS51257">
    <property type="entry name" value="PROKAR_LIPOPROTEIN"/>
    <property type="match status" value="1"/>
</dbReference>
<evidence type="ECO:0000256" key="15">
    <source>
        <dbReference type="SAM" id="SignalP"/>
    </source>
</evidence>
<keyword evidence="20" id="KW-1185">Reference proteome</keyword>
<accession>V9H5U0</accession>
<keyword evidence="14" id="KW-0449">Lipoprotein</keyword>
<name>V9H5U0_9NEIS</name>
<organism evidence="19 20">
    <name type="scientific">Simonsiella muelleri ATCC 29453</name>
    <dbReference type="NCBI Taxonomy" id="641147"/>
    <lineage>
        <taxon>Bacteria</taxon>
        <taxon>Pseudomonadati</taxon>
        <taxon>Pseudomonadota</taxon>
        <taxon>Betaproteobacteria</taxon>
        <taxon>Neisseriales</taxon>
        <taxon>Neisseriaceae</taxon>
        <taxon>Simonsiella</taxon>
    </lineage>
</organism>
<dbReference type="eggNOG" id="COG1596">
    <property type="taxonomic scope" value="Bacteria"/>
</dbReference>
<evidence type="ECO:0000256" key="4">
    <source>
        <dbReference type="ARBA" id="ARBA00022452"/>
    </source>
</evidence>
<dbReference type="Gene3D" id="1.20.5.70">
    <property type="match status" value="1"/>
</dbReference>
<dbReference type="PANTHER" id="PTHR33619:SF3">
    <property type="entry name" value="POLYSACCHARIDE EXPORT PROTEIN GFCE-RELATED"/>
    <property type="match status" value="1"/>
</dbReference>
<evidence type="ECO:0000256" key="11">
    <source>
        <dbReference type="ARBA" id="ARBA00023136"/>
    </source>
</evidence>
<feature type="domain" description="Polysaccharide export protein N-terminal" evidence="16">
    <location>
        <begin position="88"/>
        <end position="171"/>
    </location>
</feature>
<dbReference type="Proteomes" id="UP000017813">
    <property type="component" value="Unassembled WGS sequence"/>
</dbReference>
<keyword evidence="10" id="KW-0626">Porin</keyword>
<dbReference type="PANTHER" id="PTHR33619">
    <property type="entry name" value="POLYSACCHARIDE EXPORT PROTEIN GFCE-RELATED"/>
    <property type="match status" value="1"/>
</dbReference>
<evidence type="ECO:0000256" key="2">
    <source>
        <dbReference type="ARBA" id="ARBA00009450"/>
    </source>
</evidence>
<dbReference type="STRING" id="641147.HMPREF9021_01382"/>
<dbReference type="AlphaFoldDB" id="V9H5U0"/>
<dbReference type="RefSeq" id="WP_002642522.1">
    <property type="nucleotide sequence ID" value="NZ_CP019448.1"/>
</dbReference>
<sequence length="378" mass="41528">MNLKFTLLLSSLLLSACANNGNISFVPGSSLDMKNKQVVYADNSTPEMSQAELNQRAVIYPINLSLVQQMREPESYARSNPALEAQKRNYRYRLGVGDVLSIKIFNQPDFNSYQQVGQNNGQGTVVDESGNIYYPLAGKVQARGKSLAEIQQIITQRLARYYKNPQLDVSILQYRAQSISVNGAVKQSGKFPLNDVPLTLLDAISLAGGLTEAADTNNIKWTRNGRDITISLQDLLQRGDAAQNQLLGNGDAIYVPSRADVQVYVMGEVGKQNVITIDNNGLNLTEALAKSEGISQSFSNATGVFVIRNTPRDVNGKDIYVYQLNLKDATAYALGTQFKLKPNDVVYVTAAPVTRWNRVLSQIMPSVSSISTVKNAFF</sequence>
<comment type="similarity">
    <text evidence="2">Belongs to the BexD/CtrA/VexA family.</text>
</comment>
<keyword evidence="5" id="KW-0762">Sugar transport</keyword>
<dbReference type="InterPro" id="IPR003715">
    <property type="entry name" value="Poly_export_N"/>
</dbReference>
<keyword evidence="13" id="KW-0998">Cell outer membrane</keyword>
<dbReference type="Pfam" id="PF18412">
    <property type="entry name" value="Wza_C"/>
    <property type="match status" value="1"/>
</dbReference>
<keyword evidence="11" id="KW-0472">Membrane</keyword>
<evidence type="ECO:0000259" key="16">
    <source>
        <dbReference type="Pfam" id="PF02563"/>
    </source>
</evidence>
<comment type="caution">
    <text evidence="19">The sequence shown here is derived from an EMBL/GenBank/DDBJ whole genome shotgun (WGS) entry which is preliminary data.</text>
</comment>